<comment type="caution">
    <text evidence="2">The sequence shown here is derived from an EMBL/GenBank/DDBJ whole genome shotgun (WGS) entry which is preliminary data.</text>
</comment>
<sequence length="274" mass="30648">MVRVPVRVPGWHSRASVNGMVADCAVDALHRQLRGCRISSRFPHGLLHRRSQLRAFLCCSTRWGSSCVGTSCWLYGKFYNIAQAEFLARVLTARSGRVDQCVWYLEGIVTDCFLTTFFCWGAMKAARPVLLERCGVDVGNYEGEQQGLVPTAVGNDAAGSKDGLIESKYVHAPILNVDTLSAWLLQVGIWIGIITAVRLVVTTYMFLTQDMMYIFFAGVFTVLHLHSELQKMIFAVLIFPAFGDTFQIVVQDFFLKKPRSSRPACQPYSTSDIE</sequence>
<proteinExistence type="predicted"/>
<name>A0ABN9T0B4_9DINO</name>
<dbReference type="Pfam" id="PF12400">
    <property type="entry name" value="STIMATE"/>
    <property type="match status" value="1"/>
</dbReference>
<evidence type="ECO:0000256" key="1">
    <source>
        <dbReference type="SAM" id="Phobius"/>
    </source>
</evidence>
<feature type="transmembrane region" description="Helical" evidence="1">
    <location>
        <begin position="233"/>
        <end position="254"/>
    </location>
</feature>
<dbReference type="Proteomes" id="UP001189429">
    <property type="component" value="Unassembled WGS sequence"/>
</dbReference>
<gene>
    <name evidence="2" type="ORF">PCOR1329_LOCUS34319</name>
</gene>
<keyword evidence="1" id="KW-0472">Membrane</keyword>
<feature type="transmembrane region" description="Helical" evidence="1">
    <location>
        <begin position="211"/>
        <end position="227"/>
    </location>
</feature>
<keyword evidence="3" id="KW-1185">Reference proteome</keyword>
<dbReference type="InterPro" id="IPR022127">
    <property type="entry name" value="STIMATE/YPL162C"/>
</dbReference>
<reference evidence="2" key="1">
    <citation type="submission" date="2023-10" db="EMBL/GenBank/DDBJ databases">
        <authorList>
            <person name="Chen Y."/>
            <person name="Shah S."/>
            <person name="Dougan E. K."/>
            <person name="Thang M."/>
            <person name="Chan C."/>
        </authorList>
    </citation>
    <scope>NUCLEOTIDE SEQUENCE [LARGE SCALE GENOMIC DNA]</scope>
</reference>
<dbReference type="PANTHER" id="PTHR31735">
    <property type="entry name" value="VACUOLAR MEMBRANE PROTEIN YPL162C"/>
    <property type="match status" value="1"/>
</dbReference>
<dbReference type="EMBL" id="CAUYUJ010014216">
    <property type="protein sequence ID" value="CAK0838351.1"/>
    <property type="molecule type" value="Genomic_DNA"/>
</dbReference>
<feature type="transmembrane region" description="Helical" evidence="1">
    <location>
        <begin position="183"/>
        <end position="204"/>
    </location>
</feature>
<organism evidence="2 3">
    <name type="scientific">Prorocentrum cordatum</name>
    <dbReference type="NCBI Taxonomy" id="2364126"/>
    <lineage>
        <taxon>Eukaryota</taxon>
        <taxon>Sar</taxon>
        <taxon>Alveolata</taxon>
        <taxon>Dinophyceae</taxon>
        <taxon>Prorocentrales</taxon>
        <taxon>Prorocentraceae</taxon>
        <taxon>Prorocentrum</taxon>
    </lineage>
</organism>
<keyword evidence="1" id="KW-1133">Transmembrane helix</keyword>
<evidence type="ECO:0000313" key="2">
    <source>
        <dbReference type="EMBL" id="CAK0838351.1"/>
    </source>
</evidence>
<keyword evidence="1" id="KW-0812">Transmembrane</keyword>
<evidence type="ECO:0000313" key="3">
    <source>
        <dbReference type="Proteomes" id="UP001189429"/>
    </source>
</evidence>
<protein>
    <submittedName>
        <fullName evidence="2">Uncharacterized protein</fullName>
    </submittedName>
</protein>
<dbReference type="PANTHER" id="PTHR31735:SF1">
    <property type="entry name" value="VACUOLAR MEMBRANE PROTEIN YPL162C"/>
    <property type="match status" value="1"/>
</dbReference>
<accession>A0ABN9T0B4</accession>